<dbReference type="PROSITE" id="PS50853">
    <property type="entry name" value="FN3"/>
    <property type="match status" value="2"/>
</dbReference>
<proteinExistence type="predicted"/>
<reference evidence="8" key="1">
    <citation type="journal article" date="2019" name="Int. J. Syst. Evol. Microbiol.">
        <title>The Global Catalogue of Microorganisms (GCM) 10K type strain sequencing project: providing services to taxonomists for standard genome sequencing and annotation.</title>
        <authorList>
            <consortium name="The Broad Institute Genomics Platform"/>
            <consortium name="The Broad Institute Genome Sequencing Center for Infectious Disease"/>
            <person name="Wu L."/>
            <person name="Ma J."/>
        </authorList>
    </citation>
    <scope>NUCLEOTIDE SEQUENCE [LARGE SCALE GENOMIC DNA]</scope>
    <source>
        <strain evidence="8">JCM 16026</strain>
    </source>
</reference>
<dbReference type="SMART" id="SM00060">
    <property type="entry name" value="FN3"/>
    <property type="match status" value="2"/>
</dbReference>
<feature type="compositionally biased region" description="Gly residues" evidence="4">
    <location>
        <begin position="886"/>
        <end position="897"/>
    </location>
</feature>
<protein>
    <recommendedName>
        <fullName evidence="6">Fibronectin type-III domain-containing protein</fullName>
    </recommendedName>
</protein>
<feature type="transmembrane region" description="Helical" evidence="5">
    <location>
        <begin position="924"/>
        <end position="942"/>
    </location>
</feature>
<dbReference type="CDD" id="cd00063">
    <property type="entry name" value="FN3"/>
    <property type="match status" value="2"/>
</dbReference>
<dbReference type="InterPro" id="IPR013783">
    <property type="entry name" value="Ig-like_fold"/>
</dbReference>
<dbReference type="SUPFAM" id="SSF49313">
    <property type="entry name" value="Cadherin-like"/>
    <property type="match status" value="1"/>
</dbReference>
<accession>A0ABP5MM90</accession>
<dbReference type="Proteomes" id="UP001501599">
    <property type="component" value="Unassembled WGS sequence"/>
</dbReference>
<evidence type="ECO:0000256" key="4">
    <source>
        <dbReference type="SAM" id="MobiDB-lite"/>
    </source>
</evidence>
<keyword evidence="2" id="KW-0326">Glycosidase</keyword>
<dbReference type="SUPFAM" id="SSF49265">
    <property type="entry name" value="Fibronectin type III"/>
    <property type="match status" value="1"/>
</dbReference>
<dbReference type="PANTHER" id="PTHR13817:SF151">
    <property type="entry name" value="TITIN"/>
    <property type="match status" value="1"/>
</dbReference>
<keyword evidence="3" id="KW-0624">Polysaccharide degradation</keyword>
<evidence type="ECO:0000256" key="3">
    <source>
        <dbReference type="ARBA" id="ARBA00023326"/>
    </source>
</evidence>
<feature type="region of interest" description="Disordered" evidence="4">
    <location>
        <begin position="47"/>
        <end position="69"/>
    </location>
</feature>
<dbReference type="PRINTS" id="PR00014">
    <property type="entry name" value="FNTYPEIII"/>
</dbReference>
<gene>
    <name evidence="7" type="ORF">GCM10009846_26680</name>
</gene>
<keyword evidence="5" id="KW-0812">Transmembrane</keyword>
<keyword evidence="3" id="KW-0119">Carbohydrate metabolism</keyword>
<keyword evidence="5" id="KW-0472">Membrane</keyword>
<dbReference type="PANTHER" id="PTHR13817">
    <property type="entry name" value="TITIN"/>
    <property type="match status" value="1"/>
</dbReference>
<feature type="domain" description="Fibronectin type-III" evidence="6">
    <location>
        <begin position="578"/>
        <end position="669"/>
    </location>
</feature>
<feature type="compositionally biased region" description="Polar residues" evidence="4">
    <location>
        <begin position="47"/>
        <end position="64"/>
    </location>
</feature>
<evidence type="ECO:0000313" key="8">
    <source>
        <dbReference type="Proteomes" id="UP001501599"/>
    </source>
</evidence>
<dbReference type="InterPro" id="IPR036116">
    <property type="entry name" value="FN3_sf"/>
</dbReference>
<keyword evidence="1" id="KW-0677">Repeat</keyword>
<dbReference type="InterPro" id="IPR050964">
    <property type="entry name" value="Striated_Muscle_Regulatory"/>
</dbReference>
<keyword evidence="5" id="KW-1133">Transmembrane helix</keyword>
<feature type="domain" description="Fibronectin type-III" evidence="6">
    <location>
        <begin position="670"/>
        <end position="769"/>
    </location>
</feature>
<organism evidence="7 8">
    <name type="scientific">Agrococcus versicolor</name>
    <dbReference type="NCBI Taxonomy" id="501482"/>
    <lineage>
        <taxon>Bacteria</taxon>
        <taxon>Bacillati</taxon>
        <taxon>Actinomycetota</taxon>
        <taxon>Actinomycetes</taxon>
        <taxon>Micrococcales</taxon>
        <taxon>Microbacteriaceae</taxon>
        <taxon>Agrococcus</taxon>
    </lineage>
</organism>
<dbReference type="Pfam" id="PF00041">
    <property type="entry name" value="fn3"/>
    <property type="match status" value="2"/>
</dbReference>
<feature type="region of interest" description="Disordered" evidence="4">
    <location>
        <begin position="876"/>
        <end position="918"/>
    </location>
</feature>
<evidence type="ECO:0000259" key="6">
    <source>
        <dbReference type="PROSITE" id="PS50853"/>
    </source>
</evidence>
<comment type="caution">
    <text evidence="7">The sequence shown here is derived from an EMBL/GenBank/DDBJ whole genome shotgun (WGS) entry which is preliminary data.</text>
</comment>
<evidence type="ECO:0000256" key="1">
    <source>
        <dbReference type="ARBA" id="ARBA00022737"/>
    </source>
</evidence>
<dbReference type="EMBL" id="BAAAQT010000008">
    <property type="protein sequence ID" value="GAA2175717.1"/>
    <property type="molecule type" value="Genomic_DNA"/>
</dbReference>
<evidence type="ECO:0000256" key="2">
    <source>
        <dbReference type="ARBA" id="ARBA00023295"/>
    </source>
</evidence>
<dbReference type="Gene3D" id="2.60.40.10">
    <property type="entry name" value="Immunoglobulins"/>
    <property type="match status" value="5"/>
</dbReference>
<keyword evidence="2" id="KW-0378">Hydrolase</keyword>
<dbReference type="InterPro" id="IPR003961">
    <property type="entry name" value="FN3_dom"/>
</dbReference>
<keyword evidence="8" id="KW-1185">Reference proteome</keyword>
<evidence type="ECO:0000313" key="7">
    <source>
        <dbReference type="EMBL" id="GAA2175717.1"/>
    </source>
</evidence>
<evidence type="ECO:0000256" key="5">
    <source>
        <dbReference type="SAM" id="Phobius"/>
    </source>
</evidence>
<dbReference type="RefSeq" id="WP_344344452.1">
    <property type="nucleotide sequence ID" value="NZ_BAAAQT010000008.1"/>
</dbReference>
<sequence>MAHSLEVPARPIRRALRAFVALAVASTTALAGVLILPPTAANAVSTLDQSNEGSDTVSSTTRGQASGPLGQTFVAGRSGALVTVELLVTGFVATTVPFSIAVGGPDGLMASARTSTSQEGWVQVPMTSLRPLVAGTTYQIAILVDSPNGVLTFPLDDGYAAGTSSEQGLDIAFRTYVDVPATPVSFSGTPATLTVGTPMTFTYDVQGTPVIDVSWQGSMPPGLSLSSTGVLSGTPTQAGTYALRLVGSNPAGTVGYDSTITVSPTPVAPTISGTPTPLIARTAAAPYAYAIAGTPQPAVTATGTLPPGMTVSPEGVLAGTPTAAGTYAFRVTAASTAGEASVDSTVVVRPALTGTLDQASEGATSSQIVSGSVTQSFVAGRTGALDAIAVHVEQAAGTNGQSFAIDVLDADGSTVLGTGTARMTPGWMTVALDRPVPMTAGSGYRFVLRALEGGRTWFLGNDAYPGGESSPGADLDFRTFVDPFLLPPVVQELAGELVVDQPARHSYIVGGIPRATVTIEGTLPAGLTVASGGVLSGTPTETGRFAFTVLATNGVGPVVAVPTSITVVEPPLSVPADAPTSVQAVVQRSGEPGIRVSWEPPASLGAGTLQRVELTYVEDGAVYPLPADATTFLVSSSSLTPGERASFEVRYVTTAGLGAPGTASVIWPGPPGSPTGLAAVAGDATVSLSWAAPASDGGSPITGYYVEQFSSGNDWMVATAEVDVASGTAVVTGLENGVAYDFRVGARTDLGTGPPSAQASATPFAFAPTVTGPTGSPLAGTTVLPSDAVTVSASSLPTGSTVRVVLQPAGAAPMTLVDAAAAAVPLAEATIGEDGVLALTARIPADTAAGAYELAVSLDAREPVLVAFAVAAAPATPGGSQPPVPGAGGTPGAGGVPGATPVTPAPVQPTASGTGALPRTGSDALLPLLVLALGALAAGALLRRRGIAG</sequence>
<dbReference type="InterPro" id="IPR015919">
    <property type="entry name" value="Cadherin-like_sf"/>
</dbReference>
<name>A0ABP5MM90_9MICO</name>